<evidence type="ECO:0000256" key="2">
    <source>
        <dbReference type="ARBA" id="ARBA00022448"/>
    </source>
</evidence>
<dbReference type="InterPro" id="IPR000515">
    <property type="entry name" value="MetI-like"/>
</dbReference>
<comment type="similarity">
    <text evidence="8">Belongs to the binding-protein-dependent transport system permease family.</text>
</comment>
<keyword evidence="4" id="KW-0997">Cell inner membrane</keyword>
<dbReference type="RefSeq" id="WP_103677015.1">
    <property type="nucleotide sequence ID" value="NZ_PQGD01000011.1"/>
</dbReference>
<evidence type="ECO:0000313" key="13">
    <source>
        <dbReference type="Proteomes" id="UP000247005"/>
    </source>
</evidence>
<proteinExistence type="inferred from homology"/>
<dbReference type="Pfam" id="PF00528">
    <property type="entry name" value="BPD_transp_1"/>
    <property type="match status" value="1"/>
</dbReference>
<organism evidence="11 13">
    <name type="scientific">Superficieibacter electus</name>
    <dbReference type="NCBI Taxonomy" id="2022662"/>
    <lineage>
        <taxon>Bacteria</taxon>
        <taxon>Pseudomonadati</taxon>
        <taxon>Pseudomonadota</taxon>
        <taxon>Gammaproteobacteria</taxon>
        <taxon>Enterobacterales</taxon>
        <taxon>Enterobacteriaceae</taxon>
        <taxon>Superficieibacter</taxon>
    </lineage>
</organism>
<dbReference type="PROSITE" id="PS50928">
    <property type="entry name" value="ABC_TM1"/>
    <property type="match status" value="1"/>
</dbReference>
<dbReference type="OrthoDB" id="8417460at2"/>
<evidence type="ECO:0000313" key="10">
    <source>
        <dbReference type="EMBL" id="POP43676.1"/>
    </source>
</evidence>
<dbReference type="GO" id="GO:0055085">
    <property type="term" value="P:transmembrane transport"/>
    <property type="evidence" value="ECO:0007669"/>
    <property type="project" value="InterPro"/>
</dbReference>
<accession>A0A2P5GNN8</accession>
<keyword evidence="3" id="KW-1003">Cell membrane</keyword>
<evidence type="ECO:0000256" key="1">
    <source>
        <dbReference type="ARBA" id="ARBA00004429"/>
    </source>
</evidence>
<evidence type="ECO:0000256" key="8">
    <source>
        <dbReference type="RuleBase" id="RU363032"/>
    </source>
</evidence>
<reference evidence="12 13" key="1">
    <citation type="submission" date="2018-01" db="EMBL/GenBank/DDBJ databases">
        <title>Superficieibacter electus gen. nov., sp. nov., an extended-spectrum beta-lactamase possessing member of the Enterobacteriaceae family, isolated from intensive care unit surfaces.</title>
        <authorList>
            <person name="Potter R.F."/>
            <person name="D'Souza A.W."/>
        </authorList>
    </citation>
    <scope>NUCLEOTIDE SEQUENCE [LARGE SCALE GENOMIC DNA]</scope>
    <source>
        <strain evidence="11 13">BP-1</strain>
        <strain evidence="10 12">BP-2</strain>
    </source>
</reference>
<dbReference type="Proteomes" id="UP000247005">
    <property type="component" value="Unassembled WGS sequence"/>
</dbReference>
<keyword evidence="7 8" id="KW-0472">Membrane</keyword>
<dbReference type="SUPFAM" id="SSF161098">
    <property type="entry name" value="MetI-like"/>
    <property type="match status" value="1"/>
</dbReference>
<feature type="transmembrane region" description="Helical" evidence="8">
    <location>
        <begin position="72"/>
        <end position="91"/>
    </location>
</feature>
<protein>
    <submittedName>
        <fullName evidence="11">Sugar ABC transporter permease</fullName>
    </submittedName>
</protein>
<evidence type="ECO:0000256" key="4">
    <source>
        <dbReference type="ARBA" id="ARBA00022519"/>
    </source>
</evidence>
<keyword evidence="12" id="KW-1185">Reference proteome</keyword>
<dbReference type="InterPro" id="IPR050809">
    <property type="entry name" value="UgpAE/MalFG_permease"/>
</dbReference>
<evidence type="ECO:0000259" key="9">
    <source>
        <dbReference type="PROSITE" id="PS50928"/>
    </source>
</evidence>
<dbReference type="EMBL" id="PQGD01000011">
    <property type="protein sequence ID" value="POP48144.1"/>
    <property type="molecule type" value="Genomic_DNA"/>
</dbReference>
<dbReference type="EMBL" id="PQGE01000013">
    <property type="protein sequence ID" value="POP43676.1"/>
    <property type="molecule type" value="Genomic_DNA"/>
</dbReference>
<comment type="caution">
    <text evidence="11">The sequence shown here is derived from an EMBL/GenBank/DDBJ whole genome shotgun (WGS) entry which is preliminary data.</text>
</comment>
<keyword evidence="5 8" id="KW-0812">Transmembrane</keyword>
<dbReference type="PANTHER" id="PTHR43227:SF11">
    <property type="entry name" value="BLL4140 PROTEIN"/>
    <property type="match status" value="1"/>
</dbReference>
<name>A0A2P5GNN8_9ENTR</name>
<keyword evidence="2 8" id="KW-0813">Transport</keyword>
<feature type="transmembrane region" description="Helical" evidence="8">
    <location>
        <begin position="21"/>
        <end position="42"/>
    </location>
</feature>
<evidence type="ECO:0000256" key="5">
    <source>
        <dbReference type="ARBA" id="ARBA00022692"/>
    </source>
</evidence>
<dbReference type="CDD" id="cd06261">
    <property type="entry name" value="TM_PBP2"/>
    <property type="match status" value="1"/>
</dbReference>
<dbReference type="AlphaFoldDB" id="A0A2P5GNN8"/>
<gene>
    <name evidence="11" type="ORF">CHU32_15025</name>
    <name evidence="10" type="ORF">CHU33_15735</name>
</gene>
<dbReference type="GO" id="GO:0005886">
    <property type="term" value="C:plasma membrane"/>
    <property type="evidence" value="ECO:0007669"/>
    <property type="project" value="UniProtKB-SubCell"/>
</dbReference>
<feature type="transmembrane region" description="Helical" evidence="8">
    <location>
        <begin position="258"/>
        <end position="277"/>
    </location>
</feature>
<evidence type="ECO:0000256" key="6">
    <source>
        <dbReference type="ARBA" id="ARBA00022989"/>
    </source>
</evidence>
<feature type="transmembrane region" description="Helical" evidence="8">
    <location>
        <begin position="151"/>
        <end position="172"/>
    </location>
</feature>
<dbReference type="Gene3D" id="1.10.3720.10">
    <property type="entry name" value="MetI-like"/>
    <property type="match status" value="1"/>
</dbReference>
<keyword evidence="6 8" id="KW-1133">Transmembrane helix</keyword>
<dbReference type="Proteomes" id="UP000237073">
    <property type="component" value="Unassembled WGS sequence"/>
</dbReference>
<feature type="transmembrane region" description="Helical" evidence="8">
    <location>
        <begin position="209"/>
        <end position="230"/>
    </location>
</feature>
<evidence type="ECO:0000256" key="3">
    <source>
        <dbReference type="ARBA" id="ARBA00022475"/>
    </source>
</evidence>
<feature type="domain" description="ABC transmembrane type-1" evidence="9">
    <location>
        <begin position="62"/>
        <end position="277"/>
    </location>
</feature>
<feature type="transmembrane region" description="Helical" evidence="8">
    <location>
        <begin position="100"/>
        <end position="119"/>
    </location>
</feature>
<evidence type="ECO:0000256" key="7">
    <source>
        <dbReference type="ARBA" id="ARBA00023136"/>
    </source>
</evidence>
<sequence>MAGYDSRTGGLLASSWIGYSLLFWFYPLAWLVVLSVTQWQFIGTPKFTGLQNIIGVMHDTLFWKSMLNVARFLLYYLPIVFIASLLFAAGLKRIKYGKSFIALSFLLANISSGVAYSIVFSKLFSEFGPVNHFLQQWLGVSVPWFTNPDCAMLSIALIVTWKFVGYYGLILYSGMQAIPNDIYSAALLDKTGRFKQGWAITLPMMNAQIVMVMVLAITVAFSIFTEPYLITGGGPLDSTTSPMVVMYEMAFQKMKPTWAATMSIIVAACSFLIIWLFRKLFEKNIEIV</sequence>
<dbReference type="InterPro" id="IPR035906">
    <property type="entry name" value="MetI-like_sf"/>
</dbReference>
<dbReference type="PANTHER" id="PTHR43227">
    <property type="entry name" value="BLL4140 PROTEIN"/>
    <property type="match status" value="1"/>
</dbReference>
<comment type="subcellular location">
    <subcellularLocation>
        <location evidence="1">Cell inner membrane</location>
        <topology evidence="1">Multi-pass membrane protein</topology>
    </subcellularLocation>
    <subcellularLocation>
        <location evidence="8">Cell membrane</location>
        <topology evidence="8">Multi-pass membrane protein</topology>
    </subcellularLocation>
</comment>
<evidence type="ECO:0000313" key="12">
    <source>
        <dbReference type="Proteomes" id="UP000237073"/>
    </source>
</evidence>
<evidence type="ECO:0000313" key="11">
    <source>
        <dbReference type="EMBL" id="POP48144.1"/>
    </source>
</evidence>